<reference evidence="1 2" key="1">
    <citation type="submission" date="2019-04" db="EMBL/GenBank/DDBJ databases">
        <title>Annotation for the trematode Fasciola gigantica.</title>
        <authorList>
            <person name="Choi Y.-J."/>
        </authorList>
    </citation>
    <scope>NUCLEOTIDE SEQUENCE [LARGE SCALE GENOMIC DNA]</scope>
    <source>
        <strain evidence="1">Uganda_cow_1</strain>
    </source>
</reference>
<dbReference type="Proteomes" id="UP000316759">
    <property type="component" value="Unassembled WGS sequence"/>
</dbReference>
<organism evidence="1 2">
    <name type="scientific">Fasciola gigantica</name>
    <name type="common">Giant liver fluke</name>
    <dbReference type="NCBI Taxonomy" id="46835"/>
    <lineage>
        <taxon>Eukaryota</taxon>
        <taxon>Metazoa</taxon>
        <taxon>Spiralia</taxon>
        <taxon>Lophotrochozoa</taxon>
        <taxon>Platyhelminthes</taxon>
        <taxon>Trematoda</taxon>
        <taxon>Digenea</taxon>
        <taxon>Plagiorchiida</taxon>
        <taxon>Echinostomata</taxon>
        <taxon>Echinostomatoidea</taxon>
        <taxon>Fasciolidae</taxon>
        <taxon>Fasciola</taxon>
    </lineage>
</organism>
<dbReference type="EMBL" id="SUNJ01013216">
    <property type="protein sequence ID" value="TPP57436.1"/>
    <property type="molecule type" value="Genomic_DNA"/>
</dbReference>
<accession>A0A504Y9X7</accession>
<evidence type="ECO:0000313" key="1">
    <source>
        <dbReference type="EMBL" id="TPP57436.1"/>
    </source>
</evidence>
<gene>
    <name evidence="1" type="ORF">FGIG_01467</name>
</gene>
<sequence length="213" mass="24982">MTIHHTVRQLSENSSASATNFNQLIQERLKLFGTRLSEVIITKSIEAQNEVVFFVDPRAAIKRDAVIYRQTFKYTLSLSEEMIQYTTIKRHSVMNQTRLEMERCSKNKLSKIMPHSRLFIYWFLGFKGRNVYVNIWVNESEERNTEKNVQDFFTECTGELEHTKSHDGEIRIPCSGEDNQTTPIPSNPERVSQLVRHTWTHLFYIGHRPNMGN</sequence>
<protein>
    <submittedName>
        <fullName evidence="1">Uncharacterized protein</fullName>
    </submittedName>
</protein>
<name>A0A504Y9X7_FASGI</name>
<evidence type="ECO:0000313" key="2">
    <source>
        <dbReference type="Proteomes" id="UP000316759"/>
    </source>
</evidence>
<keyword evidence="2" id="KW-1185">Reference proteome</keyword>
<comment type="caution">
    <text evidence="1">The sequence shown here is derived from an EMBL/GenBank/DDBJ whole genome shotgun (WGS) entry which is preliminary data.</text>
</comment>
<proteinExistence type="predicted"/>
<dbReference type="AlphaFoldDB" id="A0A504Y9X7"/>